<organism evidence="3">
    <name type="scientific">Arion vulgaris</name>
    <dbReference type="NCBI Taxonomy" id="1028688"/>
    <lineage>
        <taxon>Eukaryota</taxon>
        <taxon>Metazoa</taxon>
        <taxon>Spiralia</taxon>
        <taxon>Lophotrochozoa</taxon>
        <taxon>Mollusca</taxon>
        <taxon>Gastropoda</taxon>
        <taxon>Heterobranchia</taxon>
        <taxon>Euthyneura</taxon>
        <taxon>Panpulmonata</taxon>
        <taxon>Eupulmonata</taxon>
        <taxon>Stylommatophora</taxon>
        <taxon>Helicina</taxon>
        <taxon>Arionoidea</taxon>
        <taxon>Arionidae</taxon>
        <taxon>Arion</taxon>
    </lineage>
</organism>
<feature type="compositionally biased region" description="Low complexity" evidence="2">
    <location>
        <begin position="199"/>
        <end position="226"/>
    </location>
</feature>
<dbReference type="PANTHER" id="PTHR12353">
    <property type="entry name" value="DISKS LARGE-ASSOCIATED PROTEIN DAP SAP90/PSD-95-ASSOCIATED PROTEIN"/>
    <property type="match status" value="1"/>
</dbReference>
<sequence>VCSSDLVSSQAKISPTKVVELVTVSPSVHTLDSSVTTSMDAETSNLENVPLSIKEPSTADLSISHPDDSVQSNLKVSSKNRNLRRSVRRSAVINVKDKGTVLSSDLDTSTVYQVEKPAELESSARALRELSVEKCEGEISFIEVEESADISVKVENTSVSSDMVVPVSDSEIIPADNTDSITAASEESDQSTQPFTPRSSSDMSRTTVSSTQSPATTPATQYATTPRSRRSSYRPSFKTPGHPASAVLTRSHKRSKTEQSGPLKSPEEMIEILKKSPMVEMTRRKSYHTSVQAITNPTNIIGLLTAVSPSLESSGTTSIDAEPTQSVQPMQLNLNDGVKGFRDLVQSETSRLSQLCTQWNEIYNSSSNLSDDVLGQIRSTVGKAQLLMDQRFKQFSGLVDDCEFKLGEKETTLTDLQGFWEMIYFQVEDVSILFAQLDAWQQTNWVIEDYTC</sequence>
<dbReference type="AlphaFoldDB" id="A0A0B7B0T6"/>
<dbReference type="PANTHER" id="PTHR12353:SF1">
    <property type="entry name" value="DISKS LARGE-ASSOCIATED PROTEIN 5"/>
    <property type="match status" value="1"/>
</dbReference>
<evidence type="ECO:0000256" key="1">
    <source>
        <dbReference type="ARBA" id="ARBA00008839"/>
    </source>
</evidence>
<reference evidence="3" key="1">
    <citation type="submission" date="2014-12" db="EMBL/GenBank/DDBJ databases">
        <title>Insight into the proteome of Arion vulgaris.</title>
        <authorList>
            <person name="Aradska J."/>
            <person name="Bulat T."/>
            <person name="Smidak R."/>
            <person name="Sarate P."/>
            <person name="Gangsoo J."/>
            <person name="Sialana F."/>
            <person name="Bilban M."/>
            <person name="Lubec G."/>
        </authorList>
    </citation>
    <scope>NUCLEOTIDE SEQUENCE</scope>
    <source>
        <tissue evidence="3">Skin</tissue>
    </source>
</reference>
<gene>
    <name evidence="3" type="primary">ORF153937</name>
</gene>
<evidence type="ECO:0000313" key="3">
    <source>
        <dbReference type="EMBL" id="CEK86467.1"/>
    </source>
</evidence>
<evidence type="ECO:0000256" key="2">
    <source>
        <dbReference type="SAM" id="MobiDB-lite"/>
    </source>
</evidence>
<dbReference type="GO" id="GO:0023052">
    <property type="term" value="P:signaling"/>
    <property type="evidence" value="ECO:0007669"/>
    <property type="project" value="InterPro"/>
</dbReference>
<protein>
    <submittedName>
        <fullName evidence="3">Uncharacterized protein</fullName>
    </submittedName>
</protein>
<comment type="similarity">
    <text evidence="1">Belongs to the SAPAP family.</text>
</comment>
<accession>A0A0B7B0T6</accession>
<name>A0A0B7B0T6_9EUPU</name>
<feature type="non-terminal residue" evidence="3">
    <location>
        <position position="1"/>
    </location>
</feature>
<feature type="compositionally biased region" description="Polar residues" evidence="2">
    <location>
        <begin position="182"/>
        <end position="198"/>
    </location>
</feature>
<dbReference type="Pfam" id="PF03359">
    <property type="entry name" value="GKAP"/>
    <property type="match status" value="1"/>
</dbReference>
<proteinExistence type="inferred from homology"/>
<dbReference type="InterPro" id="IPR005026">
    <property type="entry name" value="SAPAP"/>
</dbReference>
<dbReference type="EMBL" id="HACG01039602">
    <property type="protein sequence ID" value="CEK86467.1"/>
    <property type="molecule type" value="Transcribed_RNA"/>
</dbReference>
<feature type="region of interest" description="Disordered" evidence="2">
    <location>
        <begin position="182"/>
        <end position="265"/>
    </location>
</feature>